<keyword evidence="3" id="KW-1185">Reference proteome</keyword>
<dbReference type="AlphaFoldDB" id="A0A2T5HK38"/>
<organism evidence="2 3">
    <name type="scientific">Celeribacter persicus</name>
    <dbReference type="NCBI Taxonomy" id="1651082"/>
    <lineage>
        <taxon>Bacteria</taxon>
        <taxon>Pseudomonadati</taxon>
        <taxon>Pseudomonadota</taxon>
        <taxon>Alphaproteobacteria</taxon>
        <taxon>Rhodobacterales</taxon>
        <taxon>Roseobacteraceae</taxon>
        <taxon>Celeribacter</taxon>
    </lineage>
</organism>
<keyword evidence="2" id="KW-0503">Monooxygenase</keyword>
<evidence type="ECO:0000259" key="1">
    <source>
        <dbReference type="PROSITE" id="PS51725"/>
    </source>
</evidence>
<dbReference type="Gene3D" id="3.30.70.100">
    <property type="match status" value="1"/>
</dbReference>
<evidence type="ECO:0000313" key="2">
    <source>
        <dbReference type="EMBL" id="PTQ71934.1"/>
    </source>
</evidence>
<gene>
    <name evidence="2" type="ORF">C8N42_107113</name>
</gene>
<dbReference type="Proteomes" id="UP000244077">
    <property type="component" value="Unassembled WGS sequence"/>
</dbReference>
<accession>A0A2T5HK38</accession>
<reference evidence="2 3" key="1">
    <citation type="submission" date="2018-04" db="EMBL/GenBank/DDBJ databases">
        <title>Genomic Encyclopedia of Archaeal and Bacterial Type Strains, Phase II (KMG-II): from individual species to whole genera.</title>
        <authorList>
            <person name="Goeker M."/>
        </authorList>
    </citation>
    <scope>NUCLEOTIDE SEQUENCE [LARGE SCALE GENOMIC DNA]</scope>
    <source>
        <strain evidence="2 3">DSM 100434</strain>
    </source>
</reference>
<keyword evidence="2" id="KW-0560">Oxidoreductase</keyword>
<sequence length="98" mass="11510">MKEEHPVSKILLTGTMTCAPEEVEHVLALMPEHIRLSRAEPGCLQFDLWQDEVRPTEFHVTEVFRDAYAFDAHQDRTRSSDWFRVTGHMHRDFRKTSA</sequence>
<dbReference type="OrthoDB" id="9797178at2"/>
<evidence type="ECO:0000313" key="3">
    <source>
        <dbReference type="Proteomes" id="UP000244077"/>
    </source>
</evidence>
<protein>
    <submittedName>
        <fullName evidence="2">Quinol monooxygenase YgiN</fullName>
    </submittedName>
</protein>
<dbReference type="GO" id="GO:0004497">
    <property type="term" value="F:monooxygenase activity"/>
    <property type="evidence" value="ECO:0007669"/>
    <property type="project" value="UniProtKB-KW"/>
</dbReference>
<dbReference type="Pfam" id="PF03992">
    <property type="entry name" value="ABM"/>
    <property type="match status" value="1"/>
</dbReference>
<dbReference type="EMBL" id="QAOH01000007">
    <property type="protein sequence ID" value="PTQ71934.1"/>
    <property type="molecule type" value="Genomic_DNA"/>
</dbReference>
<feature type="domain" description="ABM" evidence="1">
    <location>
        <begin position="10"/>
        <end position="98"/>
    </location>
</feature>
<dbReference type="SUPFAM" id="SSF54909">
    <property type="entry name" value="Dimeric alpha+beta barrel"/>
    <property type="match status" value="1"/>
</dbReference>
<comment type="caution">
    <text evidence="2">The sequence shown here is derived from an EMBL/GenBank/DDBJ whole genome shotgun (WGS) entry which is preliminary data.</text>
</comment>
<dbReference type="InterPro" id="IPR007138">
    <property type="entry name" value="ABM_dom"/>
</dbReference>
<proteinExistence type="predicted"/>
<dbReference type="PROSITE" id="PS51725">
    <property type="entry name" value="ABM"/>
    <property type="match status" value="1"/>
</dbReference>
<dbReference type="InterPro" id="IPR011008">
    <property type="entry name" value="Dimeric_a/b-barrel"/>
</dbReference>
<name>A0A2T5HK38_9RHOB</name>